<name>A0AAE0XEW0_9PEZI</name>
<reference evidence="2" key="2">
    <citation type="submission" date="2023-06" db="EMBL/GenBank/DDBJ databases">
        <authorList>
            <consortium name="Lawrence Berkeley National Laboratory"/>
            <person name="Haridas S."/>
            <person name="Hensen N."/>
            <person name="Bonometti L."/>
            <person name="Westerberg I."/>
            <person name="Brannstrom I.O."/>
            <person name="Guillou S."/>
            <person name="Cros-Aarteil S."/>
            <person name="Calhoun S."/>
            <person name="Kuo A."/>
            <person name="Mondo S."/>
            <person name="Pangilinan J."/>
            <person name="Riley R."/>
            <person name="Labutti K."/>
            <person name="Andreopoulos B."/>
            <person name="Lipzen A."/>
            <person name="Chen C."/>
            <person name="Yanf M."/>
            <person name="Daum C."/>
            <person name="Ng V."/>
            <person name="Clum A."/>
            <person name="Steindorff A."/>
            <person name="Ohm R."/>
            <person name="Martin F."/>
            <person name="Silar P."/>
            <person name="Natvig D."/>
            <person name="Lalanne C."/>
            <person name="Gautier V."/>
            <person name="Ament-Velasquez S.L."/>
            <person name="Kruys A."/>
            <person name="Hutchinson M.I."/>
            <person name="Powell A.J."/>
            <person name="Barry K."/>
            <person name="Miller A.N."/>
            <person name="Grigoriev I.V."/>
            <person name="Debuchy R."/>
            <person name="Gladieux P."/>
            <person name="Thoren M.H."/>
            <person name="Johannesson H."/>
        </authorList>
    </citation>
    <scope>NUCLEOTIDE SEQUENCE</scope>
    <source>
        <strain evidence="2">CBS 314.62</strain>
    </source>
</reference>
<evidence type="ECO:0000313" key="3">
    <source>
        <dbReference type="Proteomes" id="UP001270362"/>
    </source>
</evidence>
<evidence type="ECO:0008006" key="4">
    <source>
        <dbReference type="Google" id="ProtNLM"/>
    </source>
</evidence>
<accession>A0AAE0XEW0</accession>
<sequence>MGGGGGGGGGGLNRWFRFLFLFLAVPRISHQSTHQVSLYVFTLHHHHQSHHIMQFRRGPGKGKDKSKIGHNCFVHLPGLFFLSLDCVMLVFMCKRV</sequence>
<feature type="signal peptide" evidence="1">
    <location>
        <begin position="1"/>
        <end position="31"/>
    </location>
</feature>
<evidence type="ECO:0000313" key="2">
    <source>
        <dbReference type="EMBL" id="KAK3692189.1"/>
    </source>
</evidence>
<comment type="caution">
    <text evidence="2">The sequence shown here is derived from an EMBL/GenBank/DDBJ whole genome shotgun (WGS) entry which is preliminary data.</text>
</comment>
<evidence type="ECO:0000256" key="1">
    <source>
        <dbReference type="SAM" id="SignalP"/>
    </source>
</evidence>
<dbReference type="AlphaFoldDB" id="A0AAE0XEW0"/>
<dbReference type="EMBL" id="JAULSO010000001">
    <property type="protein sequence ID" value="KAK3692189.1"/>
    <property type="molecule type" value="Genomic_DNA"/>
</dbReference>
<feature type="non-terminal residue" evidence="2">
    <location>
        <position position="96"/>
    </location>
</feature>
<reference evidence="2" key="1">
    <citation type="journal article" date="2023" name="Mol. Phylogenet. Evol.">
        <title>Genome-scale phylogeny and comparative genomics of the fungal order Sordariales.</title>
        <authorList>
            <person name="Hensen N."/>
            <person name="Bonometti L."/>
            <person name="Westerberg I."/>
            <person name="Brannstrom I.O."/>
            <person name="Guillou S."/>
            <person name="Cros-Aarteil S."/>
            <person name="Calhoun S."/>
            <person name="Haridas S."/>
            <person name="Kuo A."/>
            <person name="Mondo S."/>
            <person name="Pangilinan J."/>
            <person name="Riley R."/>
            <person name="LaButti K."/>
            <person name="Andreopoulos B."/>
            <person name="Lipzen A."/>
            <person name="Chen C."/>
            <person name="Yan M."/>
            <person name="Daum C."/>
            <person name="Ng V."/>
            <person name="Clum A."/>
            <person name="Steindorff A."/>
            <person name="Ohm R.A."/>
            <person name="Martin F."/>
            <person name="Silar P."/>
            <person name="Natvig D.O."/>
            <person name="Lalanne C."/>
            <person name="Gautier V."/>
            <person name="Ament-Velasquez S.L."/>
            <person name="Kruys A."/>
            <person name="Hutchinson M.I."/>
            <person name="Powell A.J."/>
            <person name="Barry K."/>
            <person name="Miller A.N."/>
            <person name="Grigoriev I.V."/>
            <person name="Debuchy R."/>
            <person name="Gladieux P."/>
            <person name="Hiltunen Thoren M."/>
            <person name="Johannesson H."/>
        </authorList>
    </citation>
    <scope>NUCLEOTIDE SEQUENCE</scope>
    <source>
        <strain evidence="2">CBS 314.62</strain>
    </source>
</reference>
<dbReference type="Proteomes" id="UP001270362">
    <property type="component" value="Unassembled WGS sequence"/>
</dbReference>
<keyword evidence="1" id="KW-0732">Signal</keyword>
<proteinExistence type="predicted"/>
<protein>
    <recommendedName>
        <fullName evidence="4">Secreted protein</fullName>
    </recommendedName>
</protein>
<organism evidence="2 3">
    <name type="scientific">Podospora appendiculata</name>
    <dbReference type="NCBI Taxonomy" id="314037"/>
    <lineage>
        <taxon>Eukaryota</taxon>
        <taxon>Fungi</taxon>
        <taxon>Dikarya</taxon>
        <taxon>Ascomycota</taxon>
        <taxon>Pezizomycotina</taxon>
        <taxon>Sordariomycetes</taxon>
        <taxon>Sordariomycetidae</taxon>
        <taxon>Sordariales</taxon>
        <taxon>Podosporaceae</taxon>
        <taxon>Podospora</taxon>
    </lineage>
</organism>
<feature type="chain" id="PRO_5042218838" description="Secreted protein" evidence="1">
    <location>
        <begin position="32"/>
        <end position="96"/>
    </location>
</feature>
<keyword evidence="3" id="KW-1185">Reference proteome</keyword>
<gene>
    <name evidence="2" type="ORF">B0T22DRAFT_446648</name>
</gene>